<protein>
    <submittedName>
        <fullName evidence="1">Uncharacterized protein</fullName>
    </submittedName>
</protein>
<dbReference type="Gramene" id="MELO3C031539.2.1">
    <property type="protein sequence ID" value="MELO3C031539.2.1"/>
    <property type="gene ID" value="MELO3C031539.2"/>
</dbReference>
<evidence type="ECO:0000313" key="1">
    <source>
        <dbReference type="EnsemblPlants" id="MELO3C031539.2.1"/>
    </source>
</evidence>
<proteinExistence type="predicted"/>
<reference evidence="1" key="1">
    <citation type="submission" date="2023-03" db="UniProtKB">
        <authorList>
            <consortium name="EnsemblPlants"/>
        </authorList>
    </citation>
    <scope>IDENTIFICATION</scope>
</reference>
<organism evidence="1">
    <name type="scientific">Cucumis melo</name>
    <name type="common">Muskmelon</name>
    <dbReference type="NCBI Taxonomy" id="3656"/>
    <lineage>
        <taxon>Eukaryota</taxon>
        <taxon>Viridiplantae</taxon>
        <taxon>Streptophyta</taxon>
        <taxon>Embryophyta</taxon>
        <taxon>Tracheophyta</taxon>
        <taxon>Spermatophyta</taxon>
        <taxon>Magnoliopsida</taxon>
        <taxon>eudicotyledons</taxon>
        <taxon>Gunneridae</taxon>
        <taxon>Pentapetalae</taxon>
        <taxon>rosids</taxon>
        <taxon>fabids</taxon>
        <taxon>Cucurbitales</taxon>
        <taxon>Cucurbitaceae</taxon>
        <taxon>Benincaseae</taxon>
        <taxon>Cucumis</taxon>
    </lineage>
</organism>
<sequence length="107" mass="12629">MIIVLEETMSAWHMPTKLQIVHRVSRTDVEFDDVGCVLLRSAQLRFLALRIPFLQEFSSKYFWLLHNMNEKVIDVFRICPAKCTPNRAKGSLQHRKLHVWLPKKTKP</sequence>
<dbReference type="EnsemblPlants" id="MELO3C031539.2.1">
    <property type="protein sequence ID" value="MELO3C031539.2.1"/>
    <property type="gene ID" value="MELO3C031539.2"/>
</dbReference>
<dbReference type="AlphaFoldDB" id="A0A9I9EC64"/>
<name>A0A9I9EC64_CUCME</name>
<accession>A0A9I9EC64</accession>